<keyword evidence="2" id="KW-1185">Reference proteome</keyword>
<proteinExistence type="predicted"/>
<reference evidence="1 2" key="1">
    <citation type="submission" date="2020-04" db="EMBL/GenBank/DDBJ databases">
        <title>Genome sequence for Sphingorhabdus sp. strain M1.</title>
        <authorList>
            <person name="Park S.-J."/>
        </authorList>
    </citation>
    <scope>NUCLEOTIDE SEQUENCE [LARGE SCALE GENOMIC DNA]</scope>
    <source>
        <strain evidence="1 2">JK6</strain>
    </source>
</reference>
<dbReference type="KEGG" id="phao:HF685_07555"/>
<dbReference type="Gene3D" id="1.10.260.40">
    <property type="entry name" value="lambda repressor-like DNA-binding domains"/>
    <property type="match status" value="1"/>
</dbReference>
<gene>
    <name evidence="1" type="ORF">HF685_07555</name>
</gene>
<accession>A0A6H2DLC9</accession>
<dbReference type="GO" id="GO:0003677">
    <property type="term" value="F:DNA binding"/>
    <property type="evidence" value="ECO:0007669"/>
    <property type="project" value="InterPro"/>
</dbReference>
<dbReference type="InterPro" id="IPR010982">
    <property type="entry name" value="Lambda_DNA-bd_dom_sf"/>
</dbReference>
<sequence length="111" mass="12690">MTLASRLFTKAVGHINNGLHNVHPGDVLHYDFGIGEEIEPAEIAHDTGIEVTKINALLHREIAVDADIDLRLGRYFRLPDGYFLRMQVDYDLERMHNLEDEDLIKITPRAI</sequence>
<dbReference type="RefSeq" id="WP_168819001.1">
    <property type="nucleotide sequence ID" value="NZ_CP051217.1"/>
</dbReference>
<evidence type="ECO:0000313" key="1">
    <source>
        <dbReference type="EMBL" id="QJB69154.1"/>
    </source>
</evidence>
<organism evidence="1 2">
    <name type="scientific">Parasphingorhabdus halotolerans</name>
    <dbReference type="NCBI Taxonomy" id="2725558"/>
    <lineage>
        <taxon>Bacteria</taxon>
        <taxon>Pseudomonadati</taxon>
        <taxon>Pseudomonadota</taxon>
        <taxon>Alphaproteobacteria</taxon>
        <taxon>Sphingomonadales</taxon>
        <taxon>Sphingomonadaceae</taxon>
        <taxon>Parasphingorhabdus</taxon>
    </lineage>
</organism>
<name>A0A6H2DLC9_9SPHN</name>
<dbReference type="NCBIfam" id="TIGR02607">
    <property type="entry name" value="antidote_HigA"/>
    <property type="match status" value="1"/>
</dbReference>
<protein>
    <submittedName>
        <fullName evidence="1">HigA family addiction module antidote protein</fullName>
    </submittedName>
</protein>
<dbReference type="SUPFAM" id="SSF47413">
    <property type="entry name" value="lambda repressor-like DNA-binding domains"/>
    <property type="match status" value="1"/>
</dbReference>
<dbReference type="InterPro" id="IPR013430">
    <property type="entry name" value="Toxin_antidote_HigA"/>
</dbReference>
<dbReference type="Proteomes" id="UP000501600">
    <property type="component" value="Chromosome"/>
</dbReference>
<dbReference type="AlphaFoldDB" id="A0A6H2DLC9"/>
<evidence type="ECO:0000313" key="2">
    <source>
        <dbReference type="Proteomes" id="UP000501600"/>
    </source>
</evidence>
<dbReference type="EMBL" id="CP051217">
    <property type="protein sequence ID" value="QJB69154.1"/>
    <property type="molecule type" value="Genomic_DNA"/>
</dbReference>